<dbReference type="EMBL" id="PYLP01000010">
    <property type="protein sequence ID" value="PST39906.1"/>
    <property type="molecule type" value="Genomic_DNA"/>
</dbReference>
<accession>A0A2T3FXA9</accession>
<evidence type="ECO:0000313" key="3">
    <source>
        <dbReference type="EMBL" id="PST39906.1"/>
    </source>
</evidence>
<reference evidence="4" key="1">
    <citation type="submission" date="2018-03" db="EMBL/GenBank/DDBJ databases">
        <title>Lachnoclostridium SNUG30370 gen.nov., sp.nov., isolated from human faeces.</title>
        <authorList>
            <person name="Seo B."/>
            <person name="Jeon K."/>
            <person name="Ko G."/>
        </authorList>
    </citation>
    <scope>NUCLEOTIDE SEQUENCE [LARGE SCALE GENOMIC DNA]</scope>
    <source>
        <strain evidence="4">SNUG30370</strain>
    </source>
</reference>
<evidence type="ECO:0000256" key="1">
    <source>
        <dbReference type="SAM" id="Coils"/>
    </source>
</evidence>
<evidence type="ECO:0000256" key="2">
    <source>
        <dbReference type="SAM" id="Phobius"/>
    </source>
</evidence>
<protein>
    <submittedName>
        <fullName evidence="3">DUF1275 domain-containing protein</fullName>
    </submittedName>
</protein>
<evidence type="ECO:0000313" key="4">
    <source>
        <dbReference type="Proteomes" id="UP000241201"/>
    </source>
</evidence>
<dbReference type="RefSeq" id="WP_106988218.1">
    <property type="nucleotide sequence ID" value="NZ_JBGLFL010000002.1"/>
</dbReference>
<feature type="transmembrane region" description="Helical" evidence="2">
    <location>
        <begin position="204"/>
        <end position="223"/>
    </location>
</feature>
<feature type="transmembrane region" description="Helical" evidence="2">
    <location>
        <begin position="38"/>
        <end position="56"/>
    </location>
</feature>
<keyword evidence="2" id="KW-1133">Transmembrane helix</keyword>
<sequence>MENYDEVEQNVEQLENELEEVEEELEQKEEGFLECERWRCFLLLITVGGFFGAYTFSVKGGVFCNAQTANIVLFGMALGNMDWSRAAYLLIPISSYFIGTMVSEYLALKIKKYKKLRWDTILIGVEIITVIILGLLPNSVPDQVFQVTINFICAMQFNTFRQAEKVGMATTFVTNHIRQTGSFFVRWLRKRHERKYLNRSLRHLCMILCFIGGAIFSTVLCAYFKDRAIWGALIFLIILQGDLLYADLVKEKELLDQVPNGH</sequence>
<keyword evidence="1" id="KW-0175">Coiled coil</keyword>
<feature type="transmembrane region" description="Helical" evidence="2">
    <location>
        <begin position="120"/>
        <end position="137"/>
    </location>
</feature>
<dbReference type="Proteomes" id="UP000241201">
    <property type="component" value="Unassembled WGS sequence"/>
</dbReference>
<dbReference type="AlphaFoldDB" id="A0A2T3FXA9"/>
<keyword evidence="2" id="KW-0472">Membrane</keyword>
<organism evidence="3 4">
    <name type="scientific">Faecalibacillus faecis</name>
    <dbReference type="NCBI Taxonomy" id="1982628"/>
    <lineage>
        <taxon>Bacteria</taxon>
        <taxon>Bacillati</taxon>
        <taxon>Bacillota</taxon>
        <taxon>Erysipelotrichia</taxon>
        <taxon>Erysipelotrichales</taxon>
        <taxon>Coprobacillaceae</taxon>
        <taxon>Faecalibacillus</taxon>
    </lineage>
</organism>
<feature type="transmembrane region" description="Helical" evidence="2">
    <location>
        <begin position="86"/>
        <end position="108"/>
    </location>
</feature>
<dbReference type="GeneID" id="77471148"/>
<name>A0A2T3FXA9_9FIRM</name>
<feature type="coiled-coil region" evidence="1">
    <location>
        <begin position="1"/>
        <end position="31"/>
    </location>
</feature>
<dbReference type="Pfam" id="PF06912">
    <property type="entry name" value="DUF1275"/>
    <property type="match status" value="1"/>
</dbReference>
<comment type="caution">
    <text evidence="3">The sequence shown here is derived from an EMBL/GenBank/DDBJ whole genome shotgun (WGS) entry which is preliminary data.</text>
</comment>
<proteinExistence type="predicted"/>
<feature type="transmembrane region" description="Helical" evidence="2">
    <location>
        <begin position="229"/>
        <end position="246"/>
    </location>
</feature>
<dbReference type="PANTHER" id="PTHR37314:SF4">
    <property type="entry name" value="UPF0700 TRANSMEMBRANE PROTEIN YOAK"/>
    <property type="match status" value="1"/>
</dbReference>
<dbReference type="PANTHER" id="PTHR37314">
    <property type="entry name" value="SLR0142 PROTEIN"/>
    <property type="match status" value="1"/>
</dbReference>
<gene>
    <name evidence="3" type="ORF">C7U55_08605</name>
</gene>
<dbReference type="InterPro" id="IPR010699">
    <property type="entry name" value="DUF1275"/>
</dbReference>
<keyword evidence="2" id="KW-0812">Transmembrane</keyword>
<keyword evidence="4" id="KW-1185">Reference proteome</keyword>